<evidence type="ECO:0000313" key="1">
    <source>
        <dbReference type="EMBL" id="WQJ51343.1"/>
    </source>
</evidence>
<proteinExistence type="predicted"/>
<organism evidence="1 2">
    <name type="scientific">phage Lak_Megaphage_RVC_AP3_GC26</name>
    <dbReference type="NCBI Taxonomy" id="3109225"/>
    <lineage>
        <taxon>Viruses</taxon>
        <taxon>Duplodnaviria</taxon>
        <taxon>Heunggongvirae</taxon>
        <taxon>Uroviricota</taxon>
        <taxon>Caudoviricetes</taxon>
        <taxon>Caudoviricetes code 15 clade</taxon>
    </lineage>
</organism>
<accession>A0ABZ0Z1P6</accession>
<name>A0ABZ0Z1P6_9CAUD</name>
<sequence length="50" mass="6074">MIIDMNILEEPKEFKDFGNYLQKTYKFSNEQIISITSEIHKLIRKKLKEK</sequence>
<dbReference type="Proteomes" id="UP001348805">
    <property type="component" value="Segment"/>
</dbReference>
<dbReference type="EMBL" id="OR769219">
    <property type="protein sequence ID" value="WQJ51343.1"/>
    <property type="molecule type" value="Genomic_DNA"/>
</dbReference>
<keyword evidence="2" id="KW-1185">Reference proteome</keyword>
<protein>
    <submittedName>
        <fullName evidence="1">Uncharacterized protein</fullName>
    </submittedName>
</protein>
<evidence type="ECO:0000313" key="2">
    <source>
        <dbReference type="Proteomes" id="UP001348805"/>
    </source>
</evidence>
<reference evidence="1 2" key="1">
    <citation type="submission" date="2023-11" db="EMBL/GenBank/DDBJ databases">
        <authorList>
            <person name="Cook R."/>
            <person name="Crisci M."/>
            <person name="Pye H."/>
            <person name="Adriaenssens E."/>
            <person name="Santini J."/>
        </authorList>
    </citation>
    <scope>NUCLEOTIDE SEQUENCE [LARGE SCALE GENOMIC DNA]</scope>
    <source>
        <strain evidence="1">Lak_Megaphage_RVC_AP3_GC26</strain>
    </source>
</reference>